<dbReference type="GO" id="GO:0000976">
    <property type="term" value="F:transcription cis-regulatory region binding"/>
    <property type="evidence" value="ECO:0007669"/>
    <property type="project" value="TreeGrafter"/>
</dbReference>
<evidence type="ECO:0000256" key="4">
    <source>
        <dbReference type="PROSITE-ProRule" id="PRU00335"/>
    </source>
</evidence>
<dbReference type="PANTHER" id="PTHR30055">
    <property type="entry name" value="HTH-TYPE TRANSCRIPTIONAL REGULATOR RUTR"/>
    <property type="match status" value="1"/>
</dbReference>
<evidence type="ECO:0000256" key="2">
    <source>
        <dbReference type="ARBA" id="ARBA00023125"/>
    </source>
</evidence>
<dbReference type="Proteomes" id="UP000034883">
    <property type="component" value="Chromosome"/>
</dbReference>
<feature type="DNA-binding region" description="H-T-H motif" evidence="4">
    <location>
        <begin position="31"/>
        <end position="50"/>
    </location>
</feature>
<evidence type="ECO:0000313" key="7">
    <source>
        <dbReference type="Proteomes" id="UP000034883"/>
    </source>
</evidence>
<feature type="domain" description="HTH tetR-type" evidence="5">
    <location>
        <begin position="10"/>
        <end position="68"/>
    </location>
</feature>
<dbReference type="PROSITE" id="PS50977">
    <property type="entry name" value="HTH_TETR_2"/>
    <property type="match status" value="1"/>
</dbReference>
<dbReference type="EMBL" id="CP011125">
    <property type="protein sequence ID" value="AKF11682.1"/>
    <property type="molecule type" value="Genomic_DNA"/>
</dbReference>
<evidence type="ECO:0000256" key="1">
    <source>
        <dbReference type="ARBA" id="ARBA00023015"/>
    </source>
</evidence>
<dbReference type="SUPFAM" id="SSF48498">
    <property type="entry name" value="Tetracyclin repressor-like, C-terminal domain"/>
    <property type="match status" value="1"/>
</dbReference>
<evidence type="ECO:0000256" key="3">
    <source>
        <dbReference type="ARBA" id="ARBA00023163"/>
    </source>
</evidence>
<evidence type="ECO:0000259" key="5">
    <source>
        <dbReference type="PROSITE" id="PS50977"/>
    </source>
</evidence>
<keyword evidence="2 4" id="KW-0238">DNA-binding</keyword>
<dbReference type="PANTHER" id="PTHR30055:SF234">
    <property type="entry name" value="HTH-TYPE TRANSCRIPTIONAL REGULATOR BETI"/>
    <property type="match status" value="1"/>
</dbReference>
<dbReference type="SUPFAM" id="SSF46689">
    <property type="entry name" value="Homeodomain-like"/>
    <property type="match status" value="1"/>
</dbReference>
<accession>A0A0F6YNM4</accession>
<keyword evidence="7" id="KW-1185">Reference proteome</keyword>
<evidence type="ECO:0000313" key="6">
    <source>
        <dbReference type="EMBL" id="AKF11682.1"/>
    </source>
</evidence>
<reference evidence="6 7" key="1">
    <citation type="submission" date="2015-03" db="EMBL/GenBank/DDBJ databases">
        <title>Genome assembly of Sandaracinus amylolyticus DSM 53668.</title>
        <authorList>
            <person name="Sharma G."/>
            <person name="Subramanian S."/>
        </authorList>
    </citation>
    <scope>NUCLEOTIDE SEQUENCE [LARGE SCALE GENOMIC DNA]</scope>
    <source>
        <strain evidence="6 7">DSM 53668</strain>
    </source>
</reference>
<dbReference type="RefSeq" id="WP_053238524.1">
    <property type="nucleotide sequence ID" value="NZ_CP011125.1"/>
</dbReference>
<dbReference type="STRING" id="927083.DB32_008831"/>
<name>A0A0F6YNM4_9BACT</name>
<dbReference type="InterPro" id="IPR001647">
    <property type="entry name" value="HTH_TetR"/>
</dbReference>
<dbReference type="KEGG" id="samy:DB32_008831"/>
<gene>
    <name evidence="6" type="ORF">DB32_008831</name>
</gene>
<dbReference type="Gene3D" id="1.10.357.10">
    <property type="entry name" value="Tetracycline Repressor, domain 2"/>
    <property type="match status" value="1"/>
</dbReference>
<dbReference type="GO" id="GO:0003700">
    <property type="term" value="F:DNA-binding transcription factor activity"/>
    <property type="evidence" value="ECO:0007669"/>
    <property type="project" value="TreeGrafter"/>
</dbReference>
<dbReference type="InterPro" id="IPR036271">
    <property type="entry name" value="Tet_transcr_reg_TetR-rel_C_sf"/>
</dbReference>
<sequence>MHEERIAKGERTRRRLLEIATDELATRGELDLARLASRAGVSAGLPYRYYPTKSEWIRALVGSFFDRFDAQVFDAHFSGETWTARERARTEAFVRFFLTEPLAPFVSAVSSDASVAAGQRDRVAQQIKRAAKNVRAGQRLGEVDAELDPELAATVLIGGMVQAINRALLGEMKRSRAKLTEQVWRVVVNLLRLREP</sequence>
<organism evidence="6 7">
    <name type="scientific">Sandaracinus amylolyticus</name>
    <dbReference type="NCBI Taxonomy" id="927083"/>
    <lineage>
        <taxon>Bacteria</taxon>
        <taxon>Pseudomonadati</taxon>
        <taxon>Myxococcota</taxon>
        <taxon>Polyangia</taxon>
        <taxon>Polyangiales</taxon>
        <taxon>Sandaracinaceae</taxon>
        <taxon>Sandaracinus</taxon>
    </lineage>
</organism>
<dbReference type="OrthoDB" id="5365491at2"/>
<proteinExistence type="predicted"/>
<protein>
    <submittedName>
        <fullName evidence="6">Transcriptional regulator, TetR family protein</fullName>
    </submittedName>
</protein>
<dbReference type="InterPro" id="IPR050109">
    <property type="entry name" value="HTH-type_TetR-like_transc_reg"/>
</dbReference>
<keyword evidence="1" id="KW-0805">Transcription regulation</keyword>
<keyword evidence="3" id="KW-0804">Transcription</keyword>
<dbReference type="AlphaFoldDB" id="A0A0F6YNM4"/>
<dbReference type="InterPro" id="IPR009057">
    <property type="entry name" value="Homeodomain-like_sf"/>
</dbReference>